<dbReference type="Proteomes" id="UP000180254">
    <property type="component" value="Unassembled WGS sequence"/>
</dbReference>
<dbReference type="EMBL" id="MKIE01000002">
    <property type="protein sequence ID" value="OHW63106.1"/>
    <property type="molecule type" value="Genomic_DNA"/>
</dbReference>
<proteinExistence type="predicted"/>
<reference evidence="1 2" key="1">
    <citation type="submission" date="2016-09" db="EMBL/GenBank/DDBJ databases">
        <title>Genome sequence of Eubacterium angustum.</title>
        <authorList>
            <person name="Poehlein A."/>
            <person name="Daniel R."/>
        </authorList>
    </citation>
    <scope>NUCLEOTIDE SEQUENCE [LARGE SCALE GENOMIC DNA]</scope>
    <source>
        <strain evidence="1 2">DSM 1989</strain>
    </source>
</reference>
<accession>A0A1S1V931</accession>
<dbReference type="RefSeq" id="WP_071062048.1">
    <property type="nucleotide sequence ID" value="NZ_MKIE01000002.1"/>
</dbReference>
<gene>
    <name evidence="1" type="ORF">EUAN_08900</name>
</gene>
<name>A0A1S1V931_9FIRM</name>
<protein>
    <submittedName>
        <fullName evidence="1">Uncharacterized protein</fullName>
    </submittedName>
</protein>
<comment type="caution">
    <text evidence="1">The sequence shown here is derived from an EMBL/GenBank/DDBJ whole genome shotgun (WGS) entry which is preliminary data.</text>
</comment>
<organism evidence="1 2">
    <name type="scientific">Andreesenia angusta</name>
    <dbReference type="NCBI Taxonomy" id="39480"/>
    <lineage>
        <taxon>Bacteria</taxon>
        <taxon>Bacillati</taxon>
        <taxon>Bacillota</taxon>
        <taxon>Tissierellia</taxon>
        <taxon>Tissierellales</taxon>
        <taxon>Gottschalkiaceae</taxon>
        <taxon>Andreesenia</taxon>
    </lineage>
</organism>
<dbReference type="STRING" id="39480.EUAN_08900"/>
<evidence type="ECO:0000313" key="2">
    <source>
        <dbReference type="Proteomes" id="UP000180254"/>
    </source>
</evidence>
<sequence length="65" mass="7834">MKNPCNRCNYRNAYCHATCPDYISFQRENDSVREKRRLEKEANAVLYGQKKGLRIANYRKSYERL</sequence>
<dbReference type="AlphaFoldDB" id="A0A1S1V931"/>
<keyword evidence="2" id="KW-1185">Reference proteome</keyword>
<evidence type="ECO:0000313" key="1">
    <source>
        <dbReference type="EMBL" id="OHW63106.1"/>
    </source>
</evidence>